<name>A0A183IZK9_9BILA</name>
<feature type="region of interest" description="Disordered" evidence="1">
    <location>
        <begin position="36"/>
        <end position="57"/>
    </location>
</feature>
<dbReference type="EMBL" id="UZAM01012260">
    <property type="protein sequence ID" value="VDP20912.1"/>
    <property type="molecule type" value="Genomic_DNA"/>
</dbReference>
<evidence type="ECO:0000313" key="3">
    <source>
        <dbReference type="Proteomes" id="UP000270296"/>
    </source>
</evidence>
<sequence length="220" mass="24776">MFRNANVSLVCLASIYKRLAQQSALRAESIHEYQRNVESHSRPLVRQKRPRRGAGDRRLRTLPLVAPASVAVAVAERTPSPYNGQCLLTVAMSTGNRRRSFSAAVKLPSARPRFASLGIAHLACERRRFDPKKALALVPRRRAEQWFLSAALRGSGDRRLVHPEEEAHRHPMRFTSCNPISRRMRRITVAAALQLDKLYLIFACAFCACYAFADARLGKL</sequence>
<reference evidence="4" key="1">
    <citation type="submission" date="2016-06" db="UniProtKB">
        <authorList>
            <consortium name="WormBaseParasite"/>
        </authorList>
    </citation>
    <scope>IDENTIFICATION</scope>
</reference>
<dbReference type="WBParaSite" id="SBAD_0000938301-mRNA-1">
    <property type="protein sequence ID" value="SBAD_0000938301-mRNA-1"/>
    <property type="gene ID" value="SBAD_0000938301"/>
</dbReference>
<feature type="compositionally biased region" description="Basic residues" evidence="1">
    <location>
        <begin position="43"/>
        <end position="52"/>
    </location>
</feature>
<dbReference type="Proteomes" id="UP000270296">
    <property type="component" value="Unassembled WGS sequence"/>
</dbReference>
<protein>
    <submittedName>
        <fullName evidence="2 4">Uncharacterized protein</fullName>
    </submittedName>
</protein>
<evidence type="ECO:0000313" key="2">
    <source>
        <dbReference type="EMBL" id="VDP20912.1"/>
    </source>
</evidence>
<gene>
    <name evidence="2" type="ORF">SBAD_LOCUS9057</name>
</gene>
<dbReference type="AlphaFoldDB" id="A0A183IZK9"/>
<evidence type="ECO:0000313" key="4">
    <source>
        <dbReference type="WBParaSite" id="SBAD_0000938301-mRNA-1"/>
    </source>
</evidence>
<organism evidence="4">
    <name type="scientific">Soboliphyme baturini</name>
    <dbReference type="NCBI Taxonomy" id="241478"/>
    <lineage>
        <taxon>Eukaryota</taxon>
        <taxon>Metazoa</taxon>
        <taxon>Ecdysozoa</taxon>
        <taxon>Nematoda</taxon>
        <taxon>Enoplea</taxon>
        <taxon>Dorylaimia</taxon>
        <taxon>Dioctophymatida</taxon>
        <taxon>Dioctophymatoidea</taxon>
        <taxon>Soboliphymatidae</taxon>
        <taxon>Soboliphyme</taxon>
    </lineage>
</organism>
<reference evidence="2 3" key="2">
    <citation type="submission" date="2018-11" db="EMBL/GenBank/DDBJ databases">
        <authorList>
            <consortium name="Pathogen Informatics"/>
        </authorList>
    </citation>
    <scope>NUCLEOTIDE SEQUENCE [LARGE SCALE GENOMIC DNA]</scope>
</reference>
<evidence type="ECO:0000256" key="1">
    <source>
        <dbReference type="SAM" id="MobiDB-lite"/>
    </source>
</evidence>
<proteinExistence type="predicted"/>
<accession>A0A183IZK9</accession>
<keyword evidence="3" id="KW-1185">Reference proteome</keyword>